<feature type="transmembrane region" description="Helical" evidence="4">
    <location>
        <begin position="1359"/>
        <end position="1378"/>
    </location>
</feature>
<feature type="domain" description="EGF-like" evidence="5">
    <location>
        <begin position="770"/>
        <end position="800"/>
    </location>
</feature>
<feature type="domain" description="EGF-like" evidence="5">
    <location>
        <begin position="801"/>
        <end position="829"/>
    </location>
</feature>
<evidence type="ECO:0000313" key="7">
    <source>
        <dbReference type="Proteomes" id="UP000692954"/>
    </source>
</evidence>
<accession>A0A8S1LB92</accession>
<keyword evidence="4" id="KW-0812">Transmembrane</keyword>
<dbReference type="InterPro" id="IPR006212">
    <property type="entry name" value="Furin_repeat"/>
</dbReference>
<dbReference type="EMBL" id="CAJJDN010000016">
    <property type="protein sequence ID" value="CAD8061996.1"/>
    <property type="molecule type" value="Genomic_DNA"/>
</dbReference>
<sequence>MNDDCLESCPSGYFDFQDYICKPYISKSNLFIDDLNQDQIRYEYIKDIWSNNFYQKSTYEGDQNIKGPFRFNDKIKYSFQKSQINSILEIEIMFYFYGEINDLSGLLFQVNKYQIGGVDSKLATSEIYSRSGVFKQIIECYYVGFSKCKKIQYYTTLQSFLEYDIVLEIGSFLNISDPFQAWGIDKVIVNEVEPATISPQVCSLWYEGNCIDKCPSYSTLNGITCEDYGSIFKNPKYILKELYPNHILTDFAMGLMNITTPEYQQFENRLLFFFNTNNQGGILWQKFKITVPHRKLRLMISILLIDWENNSQDYFLELVIGSNLNQNRHKFFADSFNQFIDYQINQEFPDYIYRNYTIDLNHNSKIFNLELHCFSPSNGYCSLFDYFIIVEQCDHGCSVCNQNGECMKYNREFENQISYYFQNYQCLDEYYYSNEQCIPCQFGCGKCNQNRCFKCKNGFEIKEGKCHCPISSTDGICLKPEYCPQQCQTCQKYKSFCDSCDIKQMKILNIYQCVCIKGYYLNSNLDCTQCDKKCTTCNDFESCTSCSDQTNRQLISSMCICKQGYYETAGNLICQQCHYLCKQCFFTYDYCSECDTQLFRQLSKGKCVCQIGYYEDNTQLCQKCNSNCYTCKQENNCLSCDLQLNRVLNTKYLCECNQGYFENEFKLCQKCHHSCLYCNQSEESNQCISCPSSRIKSYDKIDQFECKCRKGYFDIGVLQCMSCKQYPNALTSHPCYSFCGDKIIHWNEECDDGNNDSKDGCIDCFFSTEKCSTKICKKCYQGNCQICNDGYYLNKNNECQECSQSCITCITSSNNCLQCKFQLADQTCKMCDQKLGLQIINNTCQPICGDNIMIDNEQCDDGNLIDGDGQQGFICNPICQIINSINFILTSDLQDKYFQSKRYCYLDFNQDVIIDGNLSSMIKLQLNNSTIKFNYVMTNLSLQSLSIEIDFLESIENPIFQIEIMSPYKISNKQGVILIENIESIQLLSYSLQSESTQTATSSSSNFAYFIIIFLLSLAGFSFITGGLNIFFNLLDSIQLLAYLKYFNIVLPYNLQIYFQTFGFAEFDFLKEYISIQLTILDFDFKISEHQPDSKFAEQGYSALFIINILSVLFVFMITFCTCFLSQLVHKLCNYYINYLQNLIQKDNFYILNIFEYYLYNLAKHIRSLTNIYNIQQQNNIVRTFMSVAMDFNMAIFLQLKMYTQDLQFSYYLSIFALIAQLQFIYYGLNAISKKKYEFVTQTYKQKYESFLEGNPDIHQNQFVRYYNILILMKKMIFMFALIFFYNNACYQISISSILNIIFIVYIILIRPLKDIDEFYKVILTECILWFEQLMILIIYYIQSGDNLLDQSQIERMQILGWVIIALSVFMLLIQFLIDIKQHAYFLYQQYEFIQKMFKFVGRIFHKKDELTDQIGEGLIKDEKIVKSKGKIISYELRVERKLY</sequence>
<feature type="transmembrane region" description="Helical" evidence="4">
    <location>
        <begin position="1322"/>
        <end position="1343"/>
    </location>
</feature>
<reference evidence="6" key="1">
    <citation type="submission" date="2021-01" db="EMBL/GenBank/DDBJ databases">
        <authorList>
            <consortium name="Genoscope - CEA"/>
            <person name="William W."/>
        </authorList>
    </citation>
    <scope>NUCLEOTIDE SEQUENCE</scope>
</reference>
<feature type="domain" description="EGF-like" evidence="5">
    <location>
        <begin position="630"/>
        <end position="669"/>
    </location>
</feature>
<dbReference type="PANTHER" id="PTHR15332">
    <property type="entry name" value="PROPROTEIN CONVERTASE SUBTILISIN_KEXIN TYPE 5-LIKE"/>
    <property type="match status" value="1"/>
</dbReference>
<gene>
    <name evidence="6" type="ORF">PSON_ATCC_30995.1.T0160087</name>
</gene>
<evidence type="ECO:0000259" key="5">
    <source>
        <dbReference type="SMART" id="SM00181"/>
    </source>
</evidence>
<feature type="transmembrane region" description="Helical" evidence="4">
    <location>
        <begin position="1007"/>
        <end position="1035"/>
    </location>
</feature>
<feature type="transmembrane region" description="Helical" evidence="4">
    <location>
        <begin position="1103"/>
        <end position="1128"/>
    </location>
</feature>
<proteinExistence type="predicted"/>
<keyword evidence="1" id="KW-0732">Signal</keyword>
<feature type="domain" description="EGF-like" evidence="5">
    <location>
        <begin position="536"/>
        <end position="575"/>
    </location>
</feature>
<evidence type="ECO:0000256" key="2">
    <source>
        <dbReference type="ARBA" id="ARBA00022737"/>
    </source>
</evidence>
<keyword evidence="3" id="KW-1015">Disulfide bond</keyword>
<evidence type="ECO:0000256" key="4">
    <source>
        <dbReference type="SAM" id="Phobius"/>
    </source>
</evidence>
<evidence type="ECO:0000313" key="6">
    <source>
        <dbReference type="EMBL" id="CAD8061996.1"/>
    </source>
</evidence>
<dbReference type="Proteomes" id="UP000692954">
    <property type="component" value="Unassembled WGS sequence"/>
</dbReference>
<feature type="transmembrane region" description="Helical" evidence="4">
    <location>
        <begin position="1291"/>
        <end position="1310"/>
    </location>
</feature>
<feature type="domain" description="EGF-like" evidence="5">
    <location>
        <begin position="489"/>
        <end position="528"/>
    </location>
</feature>
<name>A0A8S1LB92_9CILI</name>
<evidence type="ECO:0000256" key="3">
    <source>
        <dbReference type="ARBA" id="ARBA00023157"/>
    </source>
</evidence>
<keyword evidence="7" id="KW-1185">Reference proteome</keyword>
<evidence type="ECO:0000256" key="1">
    <source>
        <dbReference type="ARBA" id="ARBA00022729"/>
    </source>
</evidence>
<dbReference type="SMART" id="SM00181">
    <property type="entry name" value="EGF"/>
    <property type="match status" value="7"/>
</dbReference>
<organism evidence="6 7">
    <name type="scientific">Paramecium sonneborni</name>
    <dbReference type="NCBI Taxonomy" id="65129"/>
    <lineage>
        <taxon>Eukaryota</taxon>
        <taxon>Sar</taxon>
        <taxon>Alveolata</taxon>
        <taxon>Ciliophora</taxon>
        <taxon>Intramacronucleata</taxon>
        <taxon>Oligohymenophorea</taxon>
        <taxon>Peniculida</taxon>
        <taxon>Parameciidae</taxon>
        <taxon>Paramecium</taxon>
    </lineage>
</organism>
<dbReference type="InterPro" id="IPR000742">
    <property type="entry name" value="EGF"/>
</dbReference>
<dbReference type="PANTHER" id="PTHR15332:SF175">
    <property type="entry name" value="PROPROTEIN CONVERTASE SUBTILISIN_KEXIN TYPE 5-LIKE"/>
    <property type="match status" value="1"/>
</dbReference>
<feature type="domain" description="EGF-like" evidence="5">
    <location>
        <begin position="583"/>
        <end position="622"/>
    </location>
</feature>
<keyword evidence="2" id="KW-0677">Repeat</keyword>
<feature type="transmembrane region" description="Helical" evidence="4">
    <location>
        <begin position="1266"/>
        <end position="1285"/>
    </location>
</feature>
<keyword evidence="4" id="KW-1133">Transmembrane helix</keyword>
<protein>
    <recommendedName>
        <fullName evidence="5">EGF-like domain-containing protein</fullName>
    </recommendedName>
</protein>
<dbReference type="NCBIfam" id="TIGR02232">
    <property type="entry name" value="myxo_disulf_rpt"/>
    <property type="match status" value="2"/>
</dbReference>
<dbReference type="OrthoDB" id="298063at2759"/>
<comment type="caution">
    <text evidence="6">The sequence shown here is derived from an EMBL/GenBank/DDBJ whole genome shotgun (WGS) entry which is preliminary data.</text>
</comment>
<dbReference type="Pfam" id="PF13948">
    <property type="entry name" value="DUF4215"/>
    <property type="match status" value="2"/>
</dbReference>
<keyword evidence="4" id="KW-0472">Membrane</keyword>
<feature type="transmembrane region" description="Helical" evidence="4">
    <location>
        <begin position="1209"/>
        <end position="1229"/>
    </location>
</feature>
<feature type="transmembrane region" description="Helical" evidence="4">
    <location>
        <begin position="1184"/>
        <end position="1203"/>
    </location>
</feature>
<feature type="domain" description="EGF-like" evidence="5">
    <location>
        <begin position="677"/>
        <end position="721"/>
    </location>
</feature>
<dbReference type="SMART" id="SM00261">
    <property type="entry name" value="FU"/>
    <property type="match status" value="5"/>
</dbReference>
<dbReference type="InterPro" id="IPR011936">
    <property type="entry name" value="Myxo_disulph_rpt"/>
</dbReference>